<evidence type="ECO:0000256" key="2">
    <source>
        <dbReference type="SAM" id="SignalP"/>
    </source>
</evidence>
<organism evidence="3 4">
    <name type="scientific">Mycena venus</name>
    <dbReference type="NCBI Taxonomy" id="2733690"/>
    <lineage>
        <taxon>Eukaryota</taxon>
        <taxon>Fungi</taxon>
        <taxon>Dikarya</taxon>
        <taxon>Basidiomycota</taxon>
        <taxon>Agaricomycotina</taxon>
        <taxon>Agaricomycetes</taxon>
        <taxon>Agaricomycetidae</taxon>
        <taxon>Agaricales</taxon>
        <taxon>Marasmiineae</taxon>
        <taxon>Mycenaceae</taxon>
        <taxon>Mycena</taxon>
    </lineage>
</organism>
<feature type="compositionally biased region" description="Low complexity" evidence="1">
    <location>
        <begin position="105"/>
        <end position="138"/>
    </location>
</feature>
<dbReference type="Proteomes" id="UP000620124">
    <property type="component" value="Unassembled WGS sequence"/>
</dbReference>
<feature type="chain" id="PRO_5034748932" evidence="2">
    <location>
        <begin position="19"/>
        <end position="228"/>
    </location>
</feature>
<name>A0A8H6YPU5_9AGAR</name>
<feature type="compositionally biased region" description="Pro residues" evidence="1">
    <location>
        <begin position="189"/>
        <end position="199"/>
    </location>
</feature>
<feature type="compositionally biased region" description="Low complexity" evidence="1">
    <location>
        <begin position="151"/>
        <end position="188"/>
    </location>
</feature>
<keyword evidence="2" id="KW-0732">Signal</keyword>
<dbReference type="AlphaFoldDB" id="A0A8H6YPU5"/>
<comment type="caution">
    <text evidence="3">The sequence shown here is derived from an EMBL/GenBank/DDBJ whole genome shotgun (WGS) entry which is preliminary data.</text>
</comment>
<sequence length="228" mass="23118">MSRLTILCLFLFFSAVLAAPLNSRTVQTVTWNATGIPAGITGKIQLGYLDPNSEGEHLSTILADGFNLTDEKVDITVPPVQTRTTYILVLFGDSGNASPEFTIQGSSSSSSASGPGSPTTSSTFVGTSGSPPSSLSSTPTPPISVGSSGFSAPISTSTAPSSVLRSPSSSLPTSASVAATSGSLSPSLFPSPSPSPSPSPNTGAAWSMKNLKTYQVVMTPALALLLFI</sequence>
<proteinExistence type="predicted"/>
<evidence type="ECO:0000313" key="4">
    <source>
        <dbReference type="Proteomes" id="UP000620124"/>
    </source>
</evidence>
<dbReference type="EMBL" id="JACAZI010000003">
    <property type="protein sequence ID" value="KAF7365025.1"/>
    <property type="molecule type" value="Genomic_DNA"/>
</dbReference>
<accession>A0A8H6YPU5</accession>
<evidence type="ECO:0000256" key="1">
    <source>
        <dbReference type="SAM" id="MobiDB-lite"/>
    </source>
</evidence>
<gene>
    <name evidence="3" type="ORF">MVEN_00373600</name>
</gene>
<feature type="region of interest" description="Disordered" evidence="1">
    <location>
        <begin position="101"/>
        <end position="203"/>
    </location>
</feature>
<keyword evidence="4" id="KW-1185">Reference proteome</keyword>
<reference evidence="3" key="1">
    <citation type="submission" date="2020-05" db="EMBL/GenBank/DDBJ databases">
        <title>Mycena genomes resolve the evolution of fungal bioluminescence.</title>
        <authorList>
            <person name="Tsai I.J."/>
        </authorList>
    </citation>
    <scope>NUCLEOTIDE SEQUENCE</scope>
    <source>
        <strain evidence="3">CCC161011</strain>
    </source>
</reference>
<dbReference type="OrthoDB" id="2339190at2759"/>
<feature type="signal peptide" evidence="2">
    <location>
        <begin position="1"/>
        <end position="18"/>
    </location>
</feature>
<protein>
    <submittedName>
        <fullName evidence="3">Uncharacterized protein</fullName>
    </submittedName>
</protein>
<evidence type="ECO:0000313" key="3">
    <source>
        <dbReference type="EMBL" id="KAF7365025.1"/>
    </source>
</evidence>